<dbReference type="PROSITE" id="PS51257">
    <property type="entry name" value="PROKAR_LIPOPROTEIN"/>
    <property type="match status" value="1"/>
</dbReference>
<evidence type="ECO:0008006" key="4">
    <source>
        <dbReference type="Google" id="ProtNLM"/>
    </source>
</evidence>
<dbReference type="AlphaFoldDB" id="A0A4R3IB44"/>
<evidence type="ECO:0000313" key="3">
    <source>
        <dbReference type="Proteomes" id="UP000295793"/>
    </source>
</evidence>
<organism evidence="2 3">
    <name type="scientific">Reinekea marinisedimentorum</name>
    <dbReference type="NCBI Taxonomy" id="230495"/>
    <lineage>
        <taxon>Bacteria</taxon>
        <taxon>Pseudomonadati</taxon>
        <taxon>Pseudomonadota</taxon>
        <taxon>Gammaproteobacteria</taxon>
        <taxon>Oceanospirillales</taxon>
        <taxon>Saccharospirillaceae</taxon>
        <taxon>Reinekea</taxon>
    </lineage>
</organism>
<evidence type="ECO:0000313" key="2">
    <source>
        <dbReference type="EMBL" id="TCS43204.1"/>
    </source>
</evidence>
<feature type="chain" id="PRO_5020555821" description="Peptidase MA superfamily protein" evidence="1">
    <location>
        <begin position="20"/>
        <end position="274"/>
    </location>
</feature>
<comment type="caution">
    <text evidence="2">The sequence shown here is derived from an EMBL/GenBank/DDBJ whole genome shotgun (WGS) entry which is preliminary data.</text>
</comment>
<dbReference type="Proteomes" id="UP000295793">
    <property type="component" value="Unassembled WGS sequence"/>
</dbReference>
<reference evidence="2 3" key="1">
    <citation type="submission" date="2019-03" db="EMBL/GenBank/DDBJ databases">
        <title>Genomic Encyclopedia of Archaeal and Bacterial Type Strains, Phase II (KMG-II): from individual species to whole genera.</title>
        <authorList>
            <person name="Goeker M."/>
        </authorList>
    </citation>
    <scope>NUCLEOTIDE SEQUENCE [LARGE SCALE GENOMIC DNA]</scope>
    <source>
        <strain evidence="2 3">DSM 15388</strain>
    </source>
</reference>
<dbReference type="EMBL" id="SLZR01000002">
    <property type="protein sequence ID" value="TCS43204.1"/>
    <property type="molecule type" value="Genomic_DNA"/>
</dbReference>
<keyword evidence="1" id="KW-0732">Signal</keyword>
<dbReference type="OrthoDB" id="5731719at2"/>
<accession>A0A4R3IB44</accession>
<gene>
    <name evidence="2" type="ORF">BCF53_102230</name>
</gene>
<name>A0A4R3IB44_9GAMM</name>
<keyword evidence="3" id="KW-1185">Reference proteome</keyword>
<protein>
    <recommendedName>
        <fullName evidence="4">Peptidase MA superfamily protein</fullName>
    </recommendedName>
</protein>
<evidence type="ECO:0000256" key="1">
    <source>
        <dbReference type="SAM" id="SignalP"/>
    </source>
</evidence>
<proteinExistence type="predicted"/>
<sequence>MKRILTSSVIFLFSITAAACSYFKPVPEISPVEDEFQVYSDSRILYKQGMEEQAGLIASVIDSSIQTIEQVHQKPFTSKVTVHICDTPKCFARYTKLNERISAAVYKTGLFLSPRAFENNRYEIFLTHELSHLHLFQQIPLYKTIYIPQWFHEGLAVYASNGGGADFVSEEKAITFLAEGKHIMPLEKAGLFGKGGLWGNRLPTNYPTLEDGVIQQHMSYRQSALFVKYLNKDKKVPALLRLLENGDSFKASFERVYGVDVQDEWNAFTGQLDK</sequence>
<dbReference type="RefSeq" id="WP_132699908.1">
    <property type="nucleotide sequence ID" value="NZ_SLZR01000002.1"/>
</dbReference>
<feature type="signal peptide" evidence="1">
    <location>
        <begin position="1"/>
        <end position="19"/>
    </location>
</feature>